<comment type="caution">
    <text evidence="3">The sequence shown here is derived from an EMBL/GenBank/DDBJ whole genome shotgun (WGS) entry which is preliminary data.</text>
</comment>
<dbReference type="EMBL" id="BMGB01000001">
    <property type="protein sequence ID" value="GGA98044.1"/>
    <property type="molecule type" value="Genomic_DNA"/>
</dbReference>
<keyword evidence="2" id="KW-0732">Signal</keyword>
<keyword evidence="1" id="KW-1133">Transmembrane helix</keyword>
<dbReference type="RefSeq" id="WP_188509627.1">
    <property type="nucleotide sequence ID" value="NZ_BMGB01000001.1"/>
</dbReference>
<gene>
    <name evidence="3" type="ORF">GCM10010979_10640</name>
</gene>
<organism evidence="3 4">
    <name type="scientific">Conyzicola nivalis</name>
    <dbReference type="NCBI Taxonomy" id="1477021"/>
    <lineage>
        <taxon>Bacteria</taxon>
        <taxon>Bacillati</taxon>
        <taxon>Actinomycetota</taxon>
        <taxon>Actinomycetes</taxon>
        <taxon>Micrococcales</taxon>
        <taxon>Microbacteriaceae</taxon>
        <taxon>Conyzicola</taxon>
    </lineage>
</organism>
<dbReference type="Proteomes" id="UP000606922">
    <property type="component" value="Unassembled WGS sequence"/>
</dbReference>
<feature type="transmembrane region" description="Helical" evidence="1">
    <location>
        <begin position="220"/>
        <end position="241"/>
    </location>
</feature>
<evidence type="ECO:0000313" key="4">
    <source>
        <dbReference type="Proteomes" id="UP000606922"/>
    </source>
</evidence>
<dbReference type="AlphaFoldDB" id="A0A916WHN2"/>
<name>A0A916WHN2_9MICO</name>
<keyword evidence="4" id="KW-1185">Reference proteome</keyword>
<proteinExistence type="predicted"/>
<evidence type="ECO:0000313" key="3">
    <source>
        <dbReference type="EMBL" id="GGA98044.1"/>
    </source>
</evidence>
<protein>
    <submittedName>
        <fullName evidence="3">Uncharacterized protein</fullName>
    </submittedName>
</protein>
<keyword evidence="1" id="KW-0472">Membrane</keyword>
<sequence>MMRRVHAVLLSLVIALSAASIAEPTLTLWAGVAALLSLAVGLLLVRGAPRLIAVALTVSGLAALAVGAADGRRPSLTDLLSVNQDLVGMLAAVSFLRLLSLGGETPRGRSSGVAAVTRTALVVHGLGSVINISAVAMAGDRLARAAPLRMADAMLLTRAYAAGAFWSPFWVAAAAAVSYAPGADAAVTIGLGLAVAVVVLLISMVDVYRAFGDDRSRYQGYPLTWAILRIPLALVVFVLAVHLSMPAVPIPRVVLIGSLVVALAGVLVSFGRRGFALLATHATAGLSGLRSETTLFVAAGVLTVGLQTLVPMIDVLLPVDGYGVWVAWASVIVMVVLAVVGIHPIVSLALVAVVVMPLEPDPTLFVLAATIGWGTAAAVGPTSGILMHVSARFGLDGLTLAWRNAPFFVITVAVALPALFLASVITD</sequence>
<keyword evidence="1" id="KW-0812">Transmembrane</keyword>
<reference evidence="3" key="2">
    <citation type="submission" date="2020-09" db="EMBL/GenBank/DDBJ databases">
        <authorList>
            <person name="Sun Q."/>
            <person name="Zhou Y."/>
        </authorList>
    </citation>
    <scope>NUCLEOTIDE SEQUENCE</scope>
    <source>
        <strain evidence="3">CGMCC 1.12813</strain>
    </source>
</reference>
<evidence type="ECO:0000256" key="2">
    <source>
        <dbReference type="SAM" id="SignalP"/>
    </source>
</evidence>
<feature type="chain" id="PRO_5038538460" evidence="2">
    <location>
        <begin position="23"/>
        <end position="427"/>
    </location>
</feature>
<accession>A0A916WHN2</accession>
<feature type="transmembrane region" description="Helical" evidence="1">
    <location>
        <begin position="325"/>
        <end position="352"/>
    </location>
</feature>
<reference evidence="3" key="1">
    <citation type="journal article" date="2014" name="Int. J. Syst. Evol. Microbiol.">
        <title>Complete genome sequence of Corynebacterium casei LMG S-19264T (=DSM 44701T), isolated from a smear-ripened cheese.</title>
        <authorList>
            <consortium name="US DOE Joint Genome Institute (JGI-PGF)"/>
            <person name="Walter F."/>
            <person name="Albersmeier A."/>
            <person name="Kalinowski J."/>
            <person name="Ruckert C."/>
        </authorList>
    </citation>
    <scope>NUCLEOTIDE SEQUENCE</scope>
    <source>
        <strain evidence="3">CGMCC 1.12813</strain>
    </source>
</reference>
<evidence type="ECO:0000256" key="1">
    <source>
        <dbReference type="SAM" id="Phobius"/>
    </source>
</evidence>
<feature type="transmembrane region" description="Helical" evidence="1">
    <location>
        <begin position="253"/>
        <end position="272"/>
    </location>
</feature>
<feature type="transmembrane region" description="Helical" evidence="1">
    <location>
        <begin position="28"/>
        <end position="45"/>
    </location>
</feature>
<feature type="transmembrane region" description="Helical" evidence="1">
    <location>
        <begin position="159"/>
        <end position="180"/>
    </location>
</feature>
<feature type="transmembrane region" description="Helical" evidence="1">
    <location>
        <begin position="364"/>
        <end position="387"/>
    </location>
</feature>
<feature type="transmembrane region" description="Helical" evidence="1">
    <location>
        <begin position="407"/>
        <end position="425"/>
    </location>
</feature>
<feature type="transmembrane region" description="Helical" evidence="1">
    <location>
        <begin position="293"/>
        <end position="313"/>
    </location>
</feature>
<feature type="signal peptide" evidence="2">
    <location>
        <begin position="1"/>
        <end position="22"/>
    </location>
</feature>
<feature type="transmembrane region" description="Helical" evidence="1">
    <location>
        <begin position="186"/>
        <end position="208"/>
    </location>
</feature>
<feature type="transmembrane region" description="Helical" evidence="1">
    <location>
        <begin position="52"/>
        <end position="69"/>
    </location>
</feature>